<dbReference type="Pfam" id="PF01636">
    <property type="entry name" value="APH"/>
    <property type="match status" value="1"/>
</dbReference>
<dbReference type="AlphaFoldDB" id="A0AAV5NUA9"/>
<evidence type="ECO:0000256" key="1">
    <source>
        <dbReference type="ARBA" id="ARBA00038240"/>
    </source>
</evidence>
<dbReference type="InterPro" id="IPR011009">
    <property type="entry name" value="Kinase-like_dom_sf"/>
</dbReference>
<dbReference type="InterPro" id="IPR050249">
    <property type="entry name" value="Pseudomonas-type_ThrB"/>
</dbReference>
<evidence type="ECO:0000313" key="4">
    <source>
        <dbReference type="Proteomes" id="UP001156690"/>
    </source>
</evidence>
<dbReference type="InterPro" id="IPR002575">
    <property type="entry name" value="Aminoglycoside_PTrfase"/>
</dbReference>
<dbReference type="PANTHER" id="PTHR21064">
    <property type="entry name" value="AMINOGLYCOSIDE PHOSPHOTRANSFERASE DOMAIN-CONTAINING PROTEIN-RELATED"/>
    <property type="match status" value="1"/>
</dbReference>
<dbReference type="PANTHER" id="PTHR21064:SF6">
    <property type="entry name" value="AMINOGLYCOSIDE PHOSPHOTRANSFERASE DOMAIN-CONTAINING PROTEIN"/>
    <property type="match status" value="1"/>
</dbReference>
<dbReference type="Gene3D" id="1.10.510.10">
    <property type="entry name" value="Transferase(Phosphotransferase) domain 1"/>
    <property type="match status" value="1"/>
</dbReference>
<keyword evidence="4" id="KW-1185">Reference proteome</keyword>
<protein>
    <recommendedName>
        <fullName evidence="2">Aminoglycoside phosphotransferase domain-containing protein</fullName>
    </recommendedName>
</protein>
<dbReference type="EMBL" id="BSNX01000055">
    <property type="protein sequence ID" value="GLQ74301.1"/>
    <property type="molecule type" value="Genomic_DNA"/>
</dbReference>
<feature type="domain" description="Aminoglycoside phosphotransferase" evidence="2">
    <location>
        <begin position="97"/>
        <end position="274"/>
    </location>
</feature>
<dbReference type="SUPFAM" id="SSF56112">
    <property type="entry name" value="Protein kinase-like (PK-like)"/>
    <property type="match status" value="1"/>
</dbReference>
<dbReference type="Proteomes" id="UP001156690">
    <property type="component" value="Unassembled WGS sequence"/>
</dbReference>
<evidence type="ECO:0000259" key="2">
    <source>
        <dbReference type="Pfam" id="PF01636"/>
    </source>
</evidence>
<dbReference type="GO" id="GO:0019202">
    <property type="term" value="F:amino acid kinase activity"/>
    <property type="evidence" value="ECO:0007669"/>
    <property type="project" value="TreeGrafter"/>
</dbReference>
<organism evidence="3 4">
    <name type="scientific">Vibrio penaeicida</name>
    <dbReference type="NCBI Taxonomy" id="104609"/>
    <lineage>
        <taxon>Bacteria</taxon>
        <taxon>Pseudomonadati</taxon>
        <taxon>Pseudomonadota</taxon>
        <taxon>Gammaproteobacteria</taxon>
        <taxon>Vibrionales</taxon>
        <taxon>Vibrionaceae</taxon>
        <taxon>Vibrio</taxon>
    </lineage>
</organism>
<proteinExistence type="inferred from homology"/>
<accession>A0AAV5NUA9</accession>
<dbReference type="RefSeq" id="WP_126606852.1">
    <property type="nucleotide sequence ID" value="NZ_AP025145.1"/>
</dbReference>
<reference evidence="4" key="1">
    <citation type="journal article" date="2019" name="Int. J. Syst. Evol. Microbiol.">
        <title>The Global Catalogue of Microorganisms (GCM) 10K type strain sequencing project: providing services to taxonomists for standard genome sequencing and annotation.</title>
        <authorList>
            <consortium name="The Broad Institute Genomics Platform"/>
            <consortium name="The Broad Institute Genome Sequencing Center for Infectious Disease"/>
            <person name="Wu L."/>
            <person name="Ma J."/>
        </authorList>
    </citation>
    <scope>NUCLEOTIDE SEQUENCE [LARGE SCALE GENOMIC DNA]</scope>
    <source>
        <strain evidence="4">NBRC 15640</strain>
    </source>
</reference>
<evidence type="ECO:0000313" key="3">
    <source>
        <dbReference type="EMBL" id="GLQ74301.1"/>
    </source>
</evidence>
<gene>
    <name evidence="3" type="ORF">GCM10007932_36620</name>
</gene>
<name>A0AAV5NUA9_9VIBR</name>
<comment type="similarity">
    <text evidence="1">Belongs to the pseudomonas-type ThrB family.</text>
</comment>
<sequence length="327" mass="37460">MIPPSLTHTLISDYQLEVKAIEPLTKGRAQLYKLRDANGEWVVKYQSSPPFTLSHEAEIYQCMGLSYCAPKITIHGNSWISVINRESPFGESTNQGYVLVRPFIEGKHPDNTPSDFFLLGQSLAELHAHFDRIPTLKTRCSEFNTKAQIQQCEQFVRSDSTNAVHNHALPFNAPALFDGIWRAYHSSLLQGDQKLQQDPKLKQTQSKVCIGDAHRLNCMVTPQHEWLWMDFEDVVLAPREYDLATMIWSTLSQRLSAPLWHAGLSGYLEQVQEPEQLDLSILPLLIVIRQCWWLNLHYQKYQAIPDKNIAHKIEQGLQLLSSLCKQI</sequence>
<comment type="caution">
    <text evidence="3">The sequence shown here is derived from an EMBL/GenBank/DDBJ whole genome shotgun (WGS) entry which is preliminary data.</text>
</comment>